<dbReference type="InterPro" id="IPR010093">
    <property type="entry name" value="SinI_DNA-bd"/>
</dbReference>
<organism evidence="2 3">
    <name type="scientific">Galbitalea soli</name>
    <dbReference type="NCBI Taxonomy" id="1268042"/>
    <lineage>
        <taxon>Bacteria</taxon>
        <taxon>Bacillati</taxon>
        <taxon>Actinomycetota</taxon>
        <taxon>Actinomycetes</taxon>
        <taxon>Micrococcales</taxon>
        <taxon>Microbacteriaceae</taxon>
        <taxon>Galbitalea</taxon>
    </lineage>
</organism>
<feature type="domain" description="Helix-turn-helix" evidence="1">
    <location>
        <begin position="85"/>
        <end position="129"/>
    </location>
</feature>
<accession>A0A7C9TPY6</accession>
<sequence length="152" mass="16443">MTTALTLSRREPISETLIVSPPAQIEADEIVARASGSKLDGFQLVIDGQEVQLGDNLSRLVAHVIEGAANRGSMTIRTMPPEVSTTVAAHELGISRPTLMKMIRAGEIPSHPVGSHTRLKFEDVLDAAARLNAQKDEAFLRLLHVSETLGER</sequence>
<dbReference type="RefSeq" id="WP_163472746.1">
    <property type="nucleotide sequence ID" value="NZ_JAAGWZ010000002.1"/>
</dbReference>
<protein>
    <submittedName>
        <fullName evidence="2">Excisionase family DNA-binding protein</fullName>
    </submittedName>
</protein>
<keyword evidence="2" id="KW-0238">DNA-binding</keyword>
<proteinExistence type="predicted"/>
<dbReference type="AlphaFoldDB" id="A0A7C9TPY6"/>
<comment type="caution">
    <text evidence="2">The sequence shown here is derived from an EMBL/GenBank/DDBJ whole genome shotgun (WGS) entry which is preliminary data.</text>
</comment>
<dbReference type="NCBIfam" id="TIGR01764">
    <property type="entry name" value="excise"/>
    <property type="match status" value="1"/>
</dbReference>
<name>A0A7C9TPY6_9MICO</name>
<dbReference type="InterPro" id="IPR041657">
    <property type="entry name" value="HTH_17"/>
</dbReference>
<dbReference type="EMBL" id="JAAGWZ010000002">
    <property type="protein sequence ID" value="NEM91056.1"/>
    <property type="molecule type" value="Genomic_DNA"/>
</dbReference>
<dbReference type="Pfam" id="PF12728">
    <property type="entry name" value="HTH_17"/>
    <property type="match status" value="1"/>
</dbReference>
<evidence type="ECO:0000313" key="2">
    <source>
        <dbReference type="EMBL" id="NEM91056.1"/>
    </source>
</evidence>
<gene>
    <name evidence="2" type="ORF">G3T37_06775</name>
</gene>
<reference evidence="2 3" key="1">
    <citation type="journal article" date="2014" name="Int. J. Syst. Evol. Microbiol.">
        <title>Description of Galbitalea soli gen. nov., sp. nov., and Frondihabitans sucicola sp. nov.</title>
        <authorList>
            <person name="Kim S.J."/>
            <person name="Lim J.M."/>
            <person name="Ahn J.H."/>
            <person name="Weon H.Y."/>
            <person name="Hamada M."/>
            <person name="Suzuki K."/>
            <person name="Ahn T.Y."/>
            <person name="Kwon S.W."/>
        </authorList>
    </citation>
    <scope>NUCLEOTIDE SEQUENCE [LARGE SCALE GENOMIC DNA]</scope>
    <source>
        <strain evidence="2 3">NBRC 108727</strain>
    </source>
</reference>
<dbReference type="GO" id="GO:0003677">
    <property type="term" value="F:DNA binding"/>
    <property type="evidence" value="ECO:0007669"/>
    <property type="project" value="UniProtKB-KW"/>
</dbReference>
<evidence type="ECO:0000259" key="1">
    <source>
        <dbReference type="Pfam" id="PF12728"/>
    </source>
</evidence>
<evidence type="ECO:0000313" key="3">
    <source>
        <dbReference type="Proteomes" id="UP000479756"/>
    </source>
</evidence>
<keyword evidence="3" id="KW-1185">Reference proteome</keyword>
<dbReference type="Proteomes" id="UP000479756">
    <property type="component" value="Unassembled WGS sequence"/>
</dbReference>